<dbReference type="InterPro" id="IPR050063">
    <property type="entry name" value="Ribosomal_protein_uL29"/>
</dbReference>
<dbReference type="NCBIfam" id="TIGR00012">
    <property type="entry name" value="L29"/>
    <property type="match status" value="1"/>
</dbReference>
<dbReference type="InterPro" id="IPR001854">
    <property type="entry name" value="Ribosomal_uL29"/>
</dbReference>
<dbReference type="PANTHER" id="PTHR10916">
    <property type="entry name" value="60S RIBOSOMAL PROTEIN L35/50S RIBOSOMAL PROTEIN L29"/>
    <property type="match status" value="1"/>
</dbReference>
<evidence type="ECO:0000313" key="7">
    <source>
        <dbReference type="Proteomes" id="UP000236000"/>
    </source>
</evidence>
<comment type="caution">
    <text evidence="6">The sequence shown here is derived from an EMBL/GenBank/DDBJ whole genome shotgun (WGS) entry which is preliminary data.</text>
</comment>
<dbReference type="EMBL" id="PJKA01000004">
    <property type="protein sequence ID" value="PNC19402.1"/>
    <property type="molecule type" value="Genomic_DNA"/>
</dbReference>
<dbReference type="Proteomes" id="UP000236000">
    <property type="component" value="Unassembled WGS sequence"/>
</dbReference>
<dbReference type="OrthoDB" id="9815192at2"/>
<keyword evidence="2 5" id="KW-0689">Ribosomal protein</keyword>
<dbReference type="GO" id="GO:0006412">
    <property type="term" value="P:translation"/>
    <property type="evidence" value="ECO:0007669"/>
    <property type="project" value="UniProtKB-UniRule"/>
</dbReference>
<dbReference type="RefSeq" id="WP_022397797.1">
    <property type="nucleotide sequence ID" value="NZ_CABMLK010000002.1"/>
</dbReference>
<dbReference type="PANTHER" id="PTHR10916:SF0">
    <property type="entry name" value="LARGE RIBOSOMAL SUBUNIT PROTEIN UL29C"/>
    <property type="match status" value="1"/>
</dbReference>
<accession>A0A2N8HQL3</accession>
<dbReference type="InterPro" id="IPR036049">
    <property type="entry name" value="Ribosomal_uL29_sf"/>
</dbReference>
<dbReference type="Pfam" id="PF00831">
    <property type="entry name" value="Ribosomal_L29"/>
    <property type="match status" value="1"/>
</dbReference>
<dbReference type="HAMAP" id="MF_00374">
    <property type="entry name" value="Ribosomal_uL29"/>
    <property type="match status" value="1"/>
</dbReference>
<name>A0A2N8HQL3_9BACT</name>
<dbReference type="GeneID" id="84024901"/>
<organism evidence="6 7">
    <name type="scientific">Akkermansia muciniphila</name>
    <dbReference type="NCBI Taxonomy" id="239935"/>
    <lineage>
        <taxon>Bacteria</taxon>
        <taxon>Pseudomonadati</taxon>
        <taxon>Verrucomicrobiota</taxon>
        <taxon>Verrucomicrobiia</taxon>
        <taxon>Verrucomicrobiales</taxon>
        <taxon>Akkermansiaceae</taxon>
        <taxon>Akkermansia</taxon>
    </lineage>
</organism>
<dbReference type="CDD" id="cd00427">
    <property type="entry name" value="Ribosomal_L29_HIP"/>
    <property type="match status" value="1"/>
</dbReference>
<protein>
    <recommendedName>
        <fullName evidence="4 5">Large ribosomal subunit protein uL29</fullName>
    </recommendedName>
</protein>
<gene>
    <name evidence="5" type="primary">rpmC</name>
    <name evidence="6" type="ORF">CXU22_02660</name>
</gene>
<dbReference type="Gene3D" id="1.10.287.310">
    <property type="match status" value="1"/>
</dbReference>
<dbReference type="FunFam" id="1.10.287.310:FF:000001">
    <property type="entry name" value="50S ribosomal protein L29"/>
    <property type="match status" value="1"/>
</dbReference>
<evidence type="ECO:0000256" key="3">
    <source>
        <dbReference type="ARBA" id="ARBA00023274"/>
    </source>
</evidence>
<comment type="similarity">
    <text evidence="1 5">Belongs to the universal ribosomal protein uL29 family.</text>
</comment>
<proteinExistence type="inferred from homology"/>
<evidence type="ECO:0000313" key="6">
    <source>
        <dbReference type="EMBL" id="PNC19402.1"/>
    </source>
</evidence>
<evidence type="ECO:0000256" key="2">
    <source>
        <dbReference type="ARBA" id="ARBA00022980"/>
    </source>
</evidence>
<dbReference type="GO" id="GO:0022625">
    <property type="term" value="C:cytosolic large ribosomal subunit"/>
    <property type="evidence" value="ECO:0007669"/>
    <property type="project" value="TreeGrafter"/>
</dbReference>
<evidence type="ECO:0000256" key="1">
    <source>
        <dbReference type="ARBA" id="ARBA00009254"/>
    </source>
</evidence>
<dbReference type="PROSITE" id="PS00579">
    <property type="entry name" value="RIBOSOMAL_L29"/>
    <property type="match status" value="1"/>
</dbReference>
<evidence type="ECO:0000256" key="5">
    <source>
        <dbReference type="HAMAP-Rule" id="MF_00374"/>
    </source>
</evidence>
<sequence length="67" mass="7583">MSDKNSPKELRAMSAKELSALVRSLREELFNLRLQQATGQLENNQRIRTVRKDLARALTIKGETGEA</sequence>
<keyword evidence="3 5" id="KW-0687">Ribonucleoprotein</keyword>
<dbReference type="GO" id="GO:0003735">
    <property type="term" value="F:structural constituent of ribosome"/>
    <property type="evidence" value="ECO:0007669"/>
    <property type="project" value="InterPro"/>
</dbReference>
<dbReference type="InterPro" id="IPR018254">
    <property type="entry name" value="Ribosomal_uL29_CS"/>
</dbReference>
<dbReference type="SUPFAM" id="SSF46561">
    <property type="entry name" value="Ribosomal protein L29 (L29p)"/>
    <property type="match status" value="1"/>
</dbReference>
<evidence type="ECO:0000256" key="4">
    <source>
        <dbReference type="ARBA" id="ARBA00035204"/>
    </source>
</evidence>
<reference evidence="6 7" key="1">
    <citation type="journal article" date="2017" name="BMC Genomics">
        <title>Genome sequencing of 39 Akkermansia muciniphila isolates reveals its population structure, genomic and functional diverisity, and global distribution in mammalian gut microbiotas.</title>
        <authorList>
            <person name="Guo X."/>
            <person name="Li S."/>
            <person name="Zhang J."/>
            <person name="Wu F."/>
            <person name="Li X."/>
            <person name="Wu D."/>
            <person name="Zhang M."/>
            <person name="Ou Z."/>
            <person name="Jie Z."/>
            <person name="Yan Q."/>
            <person name="Li P."/>
            <person name="Yi J."/>
            <person name="Peng Y."/>
        </authorList>
    </citation>
    <scope>NUCLEOTIDE SEQUENCE [LARGE SCALE GENOMIC DNA]</scope>
    <source>
        <strain evidence="6 7">GP24</strain>
    </source>
</reference>
<dbReference type="AlphaFoldDB" id="A0A2N8HQL3"/>